<evidence type="ECO:0000313" key="6">
    <source>
        <dbReference type="Proteomes" id="UP000319004"/>
    </source>
</evidence>
<evidence type="ECO:0000313" key="5">
    <source>
        <dbReference type="EMBL" id="QDV46490.1"/>
    </source>
</evidence>
<dbReference type="AlphaFoldDB" id="A0A518I056"/>
<feature type="compositionally biased region" description="Acidic residues" evidence="2">
    <location>
        <begin position="158"/>
        <end position="175"/>
    </location>
</feature>
<dbReference type="InterPro" id="IPR051829">
    <property type="entry name" value="Multiheme_Cytochr_ET"/>
</dbReference>
<dbReference type="PANTHER" id="PTHR35038:SF8">
    <property type="entry name" value="C-TYPE POLYHEME CYTOCHROME OMCC"/>
    <property type="match status" value="1"/>
</dbReference>
<dbReference type="Proteomes" id="UP000319004">
    <property type="component" value="Chromosome"/>
</dbReference>
<evidence type="ECO:0000256" key="4">
    <source>
        <dbReference type="SAM" id="SignalP"/>
    </source>
</evidence>
<dbReference type="InterPro" id="IPR036280">
    <property type="entry name" value="Multihaem_cyt_sf"/>
</dbReference>
<dbReference type="RefSeq" id="WP_145390674.1">
    <property type="nucleotide sequence ID" value="NZ_CP037423.1"/>
</dbReference>
<dbReference type="SUPFAM" id="SSF48695">
    <property type="entry name" value="Multiheme cytochromes"/>
    <property type="match status" value="1"/>
</dbReference>
<keyword evidence="3" id="KW-1133">Transmembrane helix</keyword>
<proteinExistence type="predicted"/>
<evidence type="ECO:0000256" key="3">
    <source>
        <dbReference type="SAM" id="Phobius"/>
    </source>
</evidence>
<dbReference type="OrthoDB" id="9783375at2"/>
<protein>
    <recommendedName>
        <fullName evidence="7">Cytochrome c-552/4 domain-containing protein</fullName>
    </recommendedName>
</protein>
<feature type="chain" id="PRO_5021832201" description="Cytochrome c-552/4 domain-containing protein" evidence="4">
    <location>
        <begin position="32"/>
        <end position="697"/>
    </location>
</feature>
<reference evidence="5 6" key="1">
    <citation type="submission" date="2019-03" db="EMBL/GenBank/DDBJ databases">
        <title>Deep-cultivation of Planctomycetes and their phenomic and genomic characterization uncovers novel biology.</title>
        <authorList>
            <person name="Wiegand S."/>
            <person name="Jogler M."/>
            <person name="Boedeker C."/>
            <person name="Pinto D."/>
            <person name="Vollmers J."/>
            <person name="Rivas-Marin E."/>
            <person name="Kohn T."/>
            <person name="Peeters S.H."/>
            <person name="Heuer A."/>
            <person name="Rast P."/>
            <person name="Oberbeckmann S."/>
            <person name="Bunk B."/>
            <person name="Jeske O."/>
            <person name="Meyerdierks A."/>
            <person name="Storesund J.E."/>
            <person name="Kallscheuer N."/>
            <person name="Luecker S."/>
            <person name="Lage O.M."/>
            <person name="Pohl T."/>
            <person name="Merkel B.J."/>
            <person name="Hornburger P."/>
            <person name="Mueller R.-W."/>
            <person name="Bruemmer F."/>
            <person name="Labrenz M."/>
            <person name="Spormann A.M."/>
            <person name="Op den Camp H."/>
            <person name="Overmann J."/>
            <person name="Amann R."/>
            <person name="Jetten M.S.M."/>
            <person name="Mascher T."/>
            <person name="Medema M.H."/>
            <person name="Devos D.P."/>
            <person name="Kaster A.-K."/>
            <person name="Ovreas L."/>
            <person name="Rohde M."/>
            <person name="Galperin M.Y."/>
            <person name="Jogler C."/>
        </authorList>
    </citation>
    <scope>NUCLEOTIDE SEQUENCE [LARGE SCALE GENOMIC DNA]</scope>
    <source>
        <strain evidence="5 6">Enr13</strain>
    </source>
</reference>
<dbReference type="GO" id="GO:0016491">
    <property type="term" value="F:oxidoreductase activity"/>
    <property type="evidence" value="ECO:0007669"/>
    <property type="project" value="TreeGrafter"/>
</dbReference>
<sequence length="697" mass="75876" precursor="true">MFLPHSSPPTLRFLACIAVLALAGASSRLTAADGSKFAHSDGDARFLHQIHLYDANNRRIEPDSTTPYSSMKTCGRCHDYETISHGWHFNAFLPESADGREGEPWIWTDPRTGTQLPLSYRDWKQTFDPRQIGIDQWAMVRQFGGRIPGGGLGHAPEQEDDKPAEADEGDAETTEADATASRWPLSGSLEIDCLACHGVSGSYDFNARRDQIAEENFAWAATAALKIATIDGQVSRIKEGSDPEDEATQEKLPKVSYDASRFATDGTVFVDLVRQPQNNACYQCHSNRTVDESGIQSRWTHDEDVHLRAGMACIDCHRNGIDHHIVRAFPGEAHPSGKDMVTLSCAGCHLGADFVDELQHASDDEPESHPYATDQLAGRLGSPHPAHAGLPPLHFEKLSCTACHGGPLPRDQALGIMTSLAHSLGEKGHRTGTELPRIAGPVYAKGDDGRVYPHRVVWPAYWASLVDGKLQPLDPDSVYEITRRALRVRSDFTSELLSPKLGSSELKEALGEDRYRTKADEWTDEEAAKVEAATKAAGEQLFGEKVFAAIAALEEELGLAQVVYVSSGVVYASGDEEDTVKKIEVSDEDSIDMVRWPMAHNVRPAGWSLGITGCVECHSDTGKIFASTVAATGPGPDQGEPVAMFTLQGIDADQRLTWNELFTGRASFKIIVATSITVLTITLLLAAGMWVGRLGRA</sequence>
<feature type="region of interest" description="Disordered" evidence="2">
    <location>
        <begin position="362"/>
        <end position="388"/>
    </location>
</feature>
<accession>A0A518I056</accession>
<feature type="signal peptide" evidence="4">
    <location>
        <begin position="1"/>
        <end position="31"/>
    </location>
</feature>
<keyword evidence="3" id="KW-0812">Transmembrane</keyword>
<name>A0A518I056_9BACT</name>
<organism evidence="5 6">
    <name type="scientific">Stieleria neptunia</name>
    <dbReference type="NCBI Taxonomy" id="2527979"/>
    <lineage>
        <taxon>Bacteria</taxon>
        <taxon>Pseudomonadati</taxon>
        <taxon>Planctomycetota</taxon>
        <taxon>Planctomycetia</taxon>
        <taxon>Pirellulales</taxon>
        <taxon>Pirellulaceae</taxon>
        <taxon>Stieleria</taxon>
    </lineage>
</organism>
<gene>
    <name evidence="5" type="ORF">Enr13x_63990</name>
</gene>
<keyword evidence="1 4" id="KW-0732">Signal</keyword>
<keyword evidence="6" id="KW-1185">Reference proteome</keyword>
<dbReference type="EMBL" id="CP037423">
    <property type="protein sequence ID" value="QDV46490.1"/>
    <property type="molecule type" value="Genomic_DNA"/>
</dbReference>
<keyword evidence="3" id="KW-0472">Membrane</keyword>
<dbReference type="KEGG" id="snep:Enr13x_63990"/>
<feature type="region of interest" description="Disordered" evidence="2">
    <location>
        <begin position="145"/>
        <end position="181"/>
    </location>
</feature>
<evidence type="ECO:0000256" key="1">
    <source>
        <dbReference type="ARBA" id="ARBA00022729"/>
    </source>
</evidence>
<evidence type="ECO:0000256" key="2">
    <source>
        <dbReference type="SAM" id="MobiDB-lite"/>
    </source>
</evidence>
<dbReference type="PANTHER" id="PTHR35038">
    <property type="entry name" value="DISSIMILATORY SULFITE REDUCTASE SIRA"/>
    <property type="match status" value="1"/>
</dbReference>
<feature type="transmembrane region" description="Helical" evidence="3">
    <location>
        <begin position="670"/>
        <end position="691"/>
    </location>
</feature>
<evidence type="ECO:0008006" key="7">
    <source>
        <dbReference type="Google" id="ProtNLM"/>
    </source>
</evidence>